<protein>
    <submittedName>
        <fullName evidence="1">Uncharacterized protein</fullName>
    </submittedName>
</protein>
<evidence type="ECO:0000313" key="1">
    <source>
        <dbReference type="EMBL" id="DAD73626.1"/>
    </source>
</evidence>
<dbReference type="EMBL" id="BK014740">
    <property type="protein sequence ID" value="DAD73626.1"/>
    <property type="molecule type" value="Genomic_DNA"/>
</dbReference>
<name>A0A8S5LUQ3_9CAUD</name>
<reference evidence="1" key="1">
    <citation type="journal article" date="2021" name="Proc. Natl. Acad. Sci. U.S.A.">
        <title>A Catalog of Tens of Thousands of Viruses from Human Metagenomes Reveals Hidden Associations with Chronic Diseases.</title>
        <authorList>
            <person name="Tisza M.J."/>
            <person name="Buck C.B."/>
        </authorList>
    </citation>
    <scope>NUCLEOTIDE SEQUENCE</scope>
    <source>
        <strain evidence="1">Cti6G1</strain>
    </source>
</reference>
<sequence>MILKQNNFKYKINAPYCAPTINSIVVNCSIFRL</sequence>
<organism evidence="1">
    <name type="scientific">Podoviridae sp. cti6G1</name>
    <dbReference type="NCBI Taxonomy" id="2826570"/>
    <lineage>
        <taxon>Viruses</taxon>
        <taxon>Duplodnaviria</taxon>
        <taxon>Heunggongvirae</taxon>
        <taxon>Uroviricota</taxon>
        <taxon>Caudoviricetes</taxon>
    </lineage>
</organism>
<accession>A0A8S5LUQ3</accession>
<proteinExistence type="predicted"/>